<dbReference type="EMBL" id="FOPJ01000004">
    <property type="protein sequence ID" value="SFG43523.1"/>
    <property type="molecule type" value="Genomic_DNA"/>
</dbReference>
<reference evidence="4 5" key="1">
    <citation type="submission" date="2016-10" db="EMBL/GenBank/DDBJ databases">
        <authorList>
            <person name="de Groot N.N."/>
        </authorList>
    </citation>
    <scope>NUCLEOTIDE SEQUENCE [LARGE SCALE GENOMIC DNA]</scope>
    <source>
        <strain>J11</strain>
        <strain evidence="5">PG 39</strain>
    </source>
</reference>
<keyword evidence="1" id="KW-0805">Transcription regulation</keyword>
<dbReference type="GO" id="GO:0008270">
    <property type="term" value="F:zinc ion binding"/>
    <property type="evidence" value="ECO:0007669"/>
    <property type="project" value="UniProtKB-KW"/>
</dbReference>
<dbReference type="InterPro" id="IPR041916">
    <property type="entry name" value="Anti_sigma_zinc_sf"/>
</dbReference>
<feature type="domain" description="Putative zinc-finger" evidence="3">
    <location>
        <begin position="20"/>
        <end position="49"/>
    </location>
</feature>
<evidence type="ECO:0000256" key="2">
    <source>
        <dbReference type="ARBA" id="ARBA00023163"/>
    </source>
</evidence>
<sequence>MQKLPKRRKEFASIEHLSPEAVAAYVDKELTPAAVRRAENHLMDCPECRAEVERQCRAAAALQACSQVDSTLHAPSDLIAKLAGIEVSCPQGPKACLPPDAPDRERIKELFNTHLSGIAGRMRKKTQKHSHPENL</sequence>
<keyword evidence="2" id="KW-0804">Transcription</keyword>
<dbReference type="STRING" id="185761.SAMN05660282_00872"/>
<accession>A0A1I2RTW2</accession>
<evidence type="ECO:0000259" key="3">
    <source>
        <dbReference type="Pfam" id="PF13490"/>
    </source>
</evidence>
<protein>
    <submittedName>
        <fullName evidence="4">Putative zinc-finger</fullName>
    </submittedName>
</protein>
<evidence type="ECO:0000256" key="1">
    <source>
        <dbReference type="ARBA" id="ARBA00023015"/>
    </source>
</evidence>
<dbReference type="AlphaFoldDB" id="A0A1I2RTW2"/>
<name>A0A1I2RTW2_9CORY</name>
<keyword evidence="4" id="KW-0863">Zinc-finger</keyword>
<evidence type="ECO:0000313" key="4">
    <source>
        <dbReference type="EMBL" id="SFG43523.1"/>
    </source>
</evidence>
<dbReference type="Proteomes" id="UP000199065">
    <property type="component" value="Unassembled WGS sequence"/>
</dbReference>
<keyword evidence="4" id="KW-0862">Zinc</keyword>
<keyword evidence="5" id="KW-1185">Reference proteome</keyword>
<evidence type="ECO:0000313" key="5">
    <source>
        <dbReference type="Proteomes" id="UP000199065"/>
    </source>
</evidence>
<dbReference type="Gene3D" id="1.10.10.1320">
    <property type="entry name" value="Anti-sigma factor, zinc-finger domain"/>
    <property type="match status" value="1"/>
</dbReference>
<dbReference type="RefSeq" id="WP_092284817.1">
    <property type="nucleotide sequence ID" value="NZ_FOPJ01000004.1"/>
</dbReference>
<dbReference type="Pfam" id="PF13490">
    <property type="entry name" value="zf-HC2"/>
    <property type="match status" value="1"/>
</dbReference>
<keyword evidence="4" id="KW-0479">Metal-binding</keyword>
<organism evidence="4 5">
    <name type="scientific">Corynebacterium spheniscorum</name>
    <dbReference type="NCBI Taxonomy" id="185761"/>
    <lineage>
        <taxon>Bacteria</taxon>
        <taxon>Bacillati</taxon>
        <taxon>Actinomycetota</taxon>
        <taxon>Actinomycetes</taxon>
        <taxon>Mycobacteriales</taxon>
        <taxon>Corynebacteriaceae</taxon>
        <taxon>Corynebacterium</taxon>
    </lineage>
</organism>
<gene>
    <name evidence="4" type="ORF">SAMN05660282_00872</name>
</gene>
<dbReference type="OrthoDB" id="4425192at2"/>
<dbReference type="InterPro" id="IPR027383">
    <property type="entry name" value="Znf_put"/>
</dbReference>
<proteinExistence type="predicted"/>